<dbReference type="AlphaFoldDB" id="A0A516V646"/>
<evidence type="ECO:0000256" key="1">
    <source>
        <dbReference type="SAM" id="Coils"/>
    </source>
</evidence>
<name>A0A516V646_9GAMM</name>
<evidence type="ECO:0000313" key="2">
    <source>
        <dbReference type="EMBL" id="QDQ73993.1"/>
    </source>
</evidence>
<gene>
    <name evidence="2" type="ORF">FNZ56_08940</name>
</gene>
<keyword evidence="1" id="KW-0175">Coiled coil</keyword>
<sequence length="151" mass="16507">MRLVASICVVLALAGCSTETPPAGTTKRIEMLEAQVQQLRTQVDSLREEENENRENIGKQATFLASISDKQAEPHEYIMWHTVKYLGAYLVNNPKPTPLYSYDSKSECMAVVASDVKQYGGDLGTATYATVANGGKDIHTLSCLPKGVDPR</sequence>
<protein>
    <submittedName>
        <fullName evidence="2">Uncharacterized protein</fullName>
    </submittedName>
</protein>
<feature type="coiled-coil region" evidence="1">
    <location>
        <begin position="29"/>
        <end position="56"/>
    </location>
</feature>
<reference evidence="2 3" key="1">
    <citation type="submission" date="2019-07" db="EMBL/GenBank/DDBJ databases">
        <title>Lysobacter weifangensis sp. nov., isolated from bensulfuron-methyl contaminated farmland soil.</title>
        <authorList>
            <person name="Zhao H."/>
        </authorList>
    </citation>
    <scope>NUCLEOTIDE SEQUENCE [LARGE SCALE GENOMIC DNA]</scope>
    <source>
        <strain evidence="2 3">CC-Bw-6</strain>
    </source>
</reference>
<proteinExistence type="predicted"/>
<evidence type="ECO:0000313" key="3">
    <source>
        <dbReference type="Proteomes" id="UP000315891"/>
    </source>
</evidence>
<dbReference type="RefSeq" id="WP_143879504.1">
    <property type="nucleotide sequence ID" value="NZ_BAABLZ010000001.1"/>
</dbReference>
<accession>A0A516V646</accession>
<dbReference type="Proteomes" id="UP000315891">
    <property type="component" value="Chromosome"/>
</dbReference>
<organism evidence="2 3">
    <name type="scientific">Pseudoluteimonas lycopersici</name>
    <dbReference type="NCBI Taxonomy" id="1324796"/>
    <lineage>
        <taxon>Bacteria</taxon>
        <taxon>Pseudomonadati</taxon>
        <taxon>Pseudomonadota</taxon>
        <taxon>Gammaproteobacteria</taxon>
        <taxon>Lysobacterales</taxon>
        <taxon>Lysobacteraceae</taxon>
        <taxon>Pseudoluteimonas</taxon>
    </lineage>
</organism>
<keyword evidence="3" id="KW-1185">Reference proteome</keyword>
<dbReference type="PROSITE" id="PS51257">
    <property type="entry name" value="PROKAR_LIPOPROTEIN"/>
    <property type="match status" value="1"/>
</dbReference>
<dbReference type="EMBL" id="CP041742">
    <property type="protein sequence ID" value="QDQ73993.1"/>
    <property type="molecule type" value="Genomic_DNA"/>
</dbReference>